<dbReference type="Pfam" id="PF00728">
    <property type="entry name" value="Glyco_hydro_20"/>
    <property type="match status" value="1"/>
</dbReference>
<evidence type="ECO:0000259" key="12">
    <source>
        <dbReference type="Pfam" id="PF14845"/>
    </source>
</evidence>
<dbReference type="FunFam" id="3.20.20.80:FF:000063">
    <property type="entry name" value="Beta-hexosaminidase"/>
    <property type="match status" value="1"/>
</dbReference>
<dbReference type="GO" id="GO:0030203">
    <property type="term" value="P:glycosaminoglycan metabolic process"/>
    <property type="evidence" value="ECO:0007669"/>
    <property type="project" value="TreeGrafter"/>
</dbReference>
<evidence type="ECO:0000256" key="6">
    <source>
        <dbReference type="ARBA" id="ARBA00023295"/>
    </source>
</evidence>
<feature type="domain" description="Beta-hexosaminidase eukaryotic type N-terminal" evidence="12">
    <location>
        <begin position="19"/>
        <end position="188"/>
    </location>
</feature>
<dbReference type="PRINTS" id="PR00738">
    <property type="entry name" value="GLHYDRLASE20"/>
</dbReference>
<sequence>MIFVRAVVIACLIPTSLGLWPQPQESKHGNKTVWLHPSAKFTYETEPAEDVEVTNYFSPFGGFDGVRDFLQIPWLMQDHHGDKPLPSVDRLIRNAIKRTQKEIRSSKFVPWKFHPRNELFEPVQNKQDAVIRQVNIREKATNIPTEKIRDFIEGSENYQIKISADGEATITSDSPIATLRALQTFLQLFYTHSSGSGIYTPHAPISITDAPKWRYRGLNLDISRNSFMPQDLKRTIDAMASTKMNRLHVHATDSQSWPLDIPSMPSLAAKGAYHTGLVWSASDLWDLQLYGLERGVSVFLEIDLPGHTASIGYAFPDLVSAFLEEPWHTYTLEPPSGQIKLNSSAVYEFLDKLMDDLLPRVSPFTRYFHTGGDELNLNTYLLDETVKSNNSETIRPLLQKMVMHVHNKIRDAGLIPIVWEEMAIQWNLTLSSSSSSSNKPDVLVQAWRESAAVKKVLEKGYRTIFGPGDAWYLDCGYGSFFNPKPNSTTVRRPFLDWCAPLKNWRYMYVYDPLAGIPKDLQPLLEGGEAHMWSENVDPIVMDAMIWPRAAAAAEVLWTGPRTTEHIQDASYRLGEWRERAVIDSGVGASVVQMTYCLMREGSCEA</sequence>
<keyword evidence="4 8" id="KW-0378">Hydrolase</keyword>
<evidence type="ECO:0000256" key="3">
    <source>
        <dbReference type="ARBA" id="ARBA00022729"/>
    </source>
</evidence>
<dbReference type="Gene3D" id="3.20.20.80">
    <property type="entry name" value="Glycosidases"/>
    <property type="match status" value="1"/>
</dbReference>
<dbReference type="GO" id="GO:0016020">
    <property type="term" value="C:membrane"/>
    <property type="evidence" value="ECO:0007669"/>
    <property type="project" value="TreeGrafter"/>
</dbReference>
<dbReference type="InterPro" id="IPR017853">
    <property type="entry name" value="GH"/>
</dbReference>
<dbReference type="PANTHER" id="PTHR22600">
    <property type="entry name" value="BETA-HEXOSAMINIDASE"/>
    <property type="match status" value="1"/>
</dbReference>
<evidence type="ECO:0000256" key="7">
    <source>
        <dbReference type="ARBA" id="ARBA00053671"/>
    </source>
</evidence>
<dbReference type="EC" id="3.2.1.52" evidence="8"/>
<gene>
    <name evidence="13" type="ORF">AJ80_06497</name>
</gene>
<dbReference type="OrthoDB" id="428480at2759"/>
<dbReference type="InterPro" id="IPR029019">
    <property type="entry name" value="HEX_eukaryotic_N"/>
</dbReference>
<keyword evidence="3 10" id="KW-0732">Signal</keyword>
<dbReference type="SUPFAM" id="SSF51445">
    <property type="entry name" value="(Trans)glycosidases"/>
    <property type="match status" value="1"/>
</dbReference>
<organism evidence="13 14">
    <name type="scientific">Polytolypa hystricis (strain UAMH7299)</name>
    <dbReference type="NCBI Taxonomy" id="1447883"/>
    <lineage>
        <taxon>Eukaryota</taxon>
        <taxon>Fungi</taxon>
        <taxon>Dikarya</taxon>
        <taxon>Ascomycota</taxon>
        <taxon>Pezizomycotina</taxon>
        <taxon>Eurotiomycetes</taxon>
        <taxon>Eurotiomycetidae</taxon>
        <taxon>Onygenales</taxon>
        <taxon>Onygenales incertae sedis</taxon>
        <taxon>Polytolypa</taxon>
    </lineage>
</organism>
<evidence type="ECO:0000313" key="13">
    <source>
        <dbReference type="EMBL" id="PGH13013.1"/>
    </source>
</evidence>
<evidence type="ECO:0000256" key="9">
    <source>
        <dbReference type="PIRSR" id="PIRSR001093-1"/>
    </source>
</evidence>
<comment type="function">
    <text evidence="7">Beta-hexosaminidase that shows a broad substrate specificity.</text>
</comment>
<dbReference type="InterPro" id="IPR015883">
    <property type="entry name" value="Glyco_hydro_20_cat"/>
</dbReference>
<dbReference type="PIRSF" id="PIRSF001093">
    <property type="entry name" value="B-hxosamndse_ab_euk"/>
    <property type="match status" value="1"/>
</dbReference>
<comment type="caution">
    <text evidence="13">The sequence shown here is derived from an EMBL/GenBank/DDBJ whole genome shotgun (WGS) entry which is preliminary data.</text>
</comment>
<dbReference type="STRING" id="1447883.A0A2B7XW45"/>
<reference evidence="13 14" key="1">
    <citation type="submission" date="2017-10" db="EMBL/GenBank/DDBJ databases">
        <title>Comparative genomics in systemic dimorphic fungi from Ajellomycetaceae.</title>
        <authorList>
            <person name="Munoz J.F."/>
            <person name="Mcewen J.G."/>
            <person name="Clay O.K."/>
            <person name="Cuomo C.A."/>
        </authorList>
    </citation>
    <scope>NUCLEOTIDE SEQUENCE [LARGE SCALE GENOMIC DNA]</scope>
    <source>
        <strain evidence="13 14">UAMH7299</strain>
    </source>
</reference>
<dbReference type="Pfam" id="PF14845">
    <property type="entry name" value="Glycohydro_20b2"/>
    <property type="match status" value="1"/>
</dbReference>
<evidence type="ECO:0000256" key="4">
    <source>
        <dbReference type="ARBA" id="ARBA00022801"/>
    </source>
</evidence>
<proteinExistence type="inferred from homology"/>
<keyword evidence="5" id="KW-0325">Glycoprotein</keyword>
<dbReference type="SUPFAM" id="SSF55545">
    <property type="entry name" value="beta-N-acetylhexosaminidase-like domain"/>
    <property type="match status" value="1"/>
</dbReference>
<dbReference type="AlphaFoldDB" id="A0A2B7XW45"/>
<dbReference type="InterPro" id="IPR025705">
    <property type="entry name" value="Beta_hexosaminidase_sua/sub"/>
</dbReference>
<feature type="chain" id="PRO_5012767215" description="Beta-hexosaminidase" evidence="10">
    <location>
        <begin position="19"/>
        <end position="605"/>
    </location>
</feature>
<evidence type="ECO:0000256" key="2">
    <source>
        <dbReference type="ARBA" id="ARBA00006285"/>
    </source>
</evidence>
<comment type="catalytic activity">
    <reaction evidence="1 8">
        <text>Hydrolysis of terminal non-reducing N-acetyl-D-hexosamine residues in N-acetyl-beta-D-hexosaminides.</text>
        <dbReference type="EC" id="3.2.1.52"/>
    </reaction>
</comment>
<comment type="similarity">
    <text evidence="2 8">Belongs to the glycosyl hydrolase 20 family.</text>
</comment>
<evidence type="ECO:0000256" key="10">
    <source>
        <dbReference type="SAM" id="SignalP"/>
    </source>
</evidence>
<dbReference type="InterPro" id="IPR029018">
    <property type="entry name" value="Hex-like_dom2"/>
</dbReference>
<accession>A0A2B7XW45</accession>
<evidence type="ECO:0000256" key="1">
    <source>
        <dbReference type="ARBA" id="ARBA00001231"/>
    </source>
</evidence>
<name>A0A2B7XW45_POLH7</name>
<keyword evidence="6 8" id="KW-0326">Glycosidase</keyword>
<feature type="domain" description="Glycoside hydrolase family 20 catalytic" evidence="11">
    <location>
        <begin position="214"/>
        <end position="559"/>
    </location>
</feature>
<evidence type="ECO:0000313" key="14">
    <source>
        <dbReference type="Proteomes" id="UP000224634"/>
    </source>
</evidence>
<keyword evidence="14" id="KW-1185">Reference proteome</keyword>
<protein>
    <recommendedName>
        <fullName evidence="8">Beta-hexosaminidase</fullName>
        <ecNumber evidence="8">3.2.1.52</ecNumber>
    </recommendedName>
</protein>
<evidence type="ECO:0000259" key="11">
    <source>
        <dbReference type="Pfam" id="PF00728"/>
    </source>
</evidence>
<dbReference type="GO" id="GO:0005975">
    <property type="term" value="P:carbohydrate metabolic process"/>
    <property type="evidence" value="ECO:0007669"/>
    <property type="project" value="InterPro"/>
</dbReference>
<dbReference type="PANTHER" id="PTHR22600:SF58">
    <property type="entry name" value="BETA-HEXOSAMINIDASE"/>
    <property type="match status" value="1"/>
</dbReference>
<dbReference type="Gene3D" id="3.30.379.10">
    <property type="entry name" value="Chitobiase/beta-hexosaminidase domain 2-like"/>
    <property type="match status" value="1"/>
</dbReference>
<dbReference type="Proteomes" id="UP000224634">
    <property type="component" value="Unassembled WGS sequence"/>
</dbReference>
<evidence type="ECO:0000256" key="8">
    <source>
        <dbReference type="PIRNR" id="PIRNR001093"/>
    </source>
</evidence>
<feature type="active site" description="Proton donor" evidence="9">
    <location>
        <position position="374"/>
    </location>
</feature>
<feature type="signal peptide" evidence="10">
    <location>
        <begin position="1"/>
        <end position="18"/>
    </location>
</feature>
<dbReference type="EMBL" id="PDNA01000109">
    <property type="protein sequence ID" value="PGH13013.1"/>
    <property type="molecule type" value="Genomic_DNA"/>
</dbReference>
<dbReference type="GO" id="GO:0016231">
    <property type="term" value="F:beta-N-acetylglucosaminidase activity"/>
    <property type="evidence" value="ECO:0007669"/>
    <property type="project" value="TreeGrafter"/>
</dbReference>
<evidence type="ECO:0000256" key="5">
    <source>
        <dbReference type="ARBA" id="ARBA00023180"/>
    </source>
</evidence>